<dbReference type="InterPro" id="IPR049449">
    <property type="entry name" value="TesB_ACOT8-like_N"/>
</dbReference>
<comment type="similarity">
    <text evidence="1">Belongs to the C/M/P thioester hydrolase family.</text>
</comment>
<dbReference type="OrthoDB" id="9781019at2"/>
<proteinExistence type="inferred from homology"/>
<dbReference type="GO" id="GO:0006637">
    <property type="term" value="P:acyl-CoA metabolic process"/>
    <property type="evidence" value="ECO:0007669"/>
    <property type="project" value="InterPro"/>
</dbReference>
<dbReference type="InterPro" id="IPR042171">
    <property type="entry name" value="Acyl-CoA_hotdog"/>
</dbReference>
<evidence type="ECO:0000259" key="4">
    <source>
        <dbReference type="Pfam" id="PF20789"/>
    </source>
</evidence>
<evidence type="ECO:0000256" key="2">
    <source>
        <dbReference type="ARBA" id="ARBA00022801"/>
    </source>
</evidence>
<evidence type="ECO:0000313" key="5">
    <source>
        <dbReference type="EMBL" id="ATI41819.1"/>
    </source>
</evidence>
<keyword evidence="2" id="KW-0378">Hydrolase</keyword>
<dbReference type="SUPFAM" id="SSF54637">
    <property type="entry name" value="Thioesterase/thiol ester dehydrase-isomerase"/>
    <property type="match status" value="2"/>
</dbReference>
<gene>
    <name evidence="5" type="ORF">CBW24_07285</name>
</gene>
<dbReference type="EMBL" id="CP021404">
    <property type="protein sequence ID" value="ATI41819.1"/>
    <property type="molecule type" value="Genomic_DNA"/>
</dbReference>
<sequence length="284" mass="31233">MPDKIDPDDWLPRLTEVTAPGPDLRSWTCLPWEDVTDKAFGGELMAQSARAALRLRPEDRRLLHSVATQFAAPIRGGVELRHDVRLLTDGGRYRRVLVEAHQEERLLAASLMSFVTPQADTGDVPRDAPPPALADSFDLPDGALARTLERDDRLEKRMGAYDPAAGAFGYWFRISPAMSVAQASDPAERVICALYASDRTVMAAAREAVMAARGETDGAYYLATLNHDVHVFDPQAALAEWLYVSVAAELARLGRVVVNGAVRDATGRVVLRYRQQGVMSPLKR</sequence>
<dbReference type="InterPro" id="IPR003703">
    <property type="entry name" value="Acyl_CoA_thio"/>
</dbReference>
<dbReference type="KEGG" id="cmag:CBW24_07285"/>
<feature type="domain" description="Acyl-CoA thioesterase-like N-terminal HotDog" evidence="3">
    <location>
        <begin position="31"/>
        <end position="114"/>
    </location>
</feature>
<dbReference type="GO" id="GO:0009062">
    <property type="term" value="P:fatty acid catabolic process"/>
    <property type="evidence" value="ECO:0007669"/>
    <property type="project" value="TreeGrafter"/>
</dbReference>
<dbReference type="InterPro" id="IPR029069">
    <property type="entry name" value="HotDog_dom_sf"/>
</dbReference>
<protein>
    <recommendedName>
        <fullName evidence="7">Acyl-CoA thioesterase</fullName>
    </recommendedName>
</protein>
<dbReference type="PANTHER" id="PTHR11066:SF35">
    <property type="entry name" value="ACYL-COA THIOESTERASE II"/>
    <property type="match status" value="1"/>
</dbReference>
<keyword evidence="6" id="KW-1185">Reference proteome</keyword>
<dbReference type="InterPro" id="IPR049450">
    <property type="entry name" value="ACOT8-like_C"/>
</dbReference>
<dbReference type="Gene3D" id="2.40.160.210">
    <property type="entry name" value="Acyl-CoA thioesterase, double hotdog domain"/>
    <property type="match status" value="1"/>
</dbReference>
<evidence type="ECO:0000313" key="6">
    <source>
        <dbReference type="Proteomes" id="UP000219050"/>
    </source>
</evidence>
<feature type="domain" description="Acyl-CoA thioesterase-like C-terminal" evidence="4">
    <location>
        <begin position="138"/>
        <end position="279"/>
    </location>
</feature>
<organism evidence="5 6">
    <name type="scientific">Pacificitalea manganoxidans</name>
    <dbReference type="NCBI Taxonomy" id="1411902"/>
    <lineage>
        <taxon>Bacteria</taxon>
        <taxon>Pseudomonadati</taxon>
        <taxon>Pseudomonadota</taxon>
        <taxon>Alphaproteobacteria</taxon>
        <taxon>Rhodobacterales</taxon>
        <taxon>Paracoccaceae</taxon>
        <taxon>Pacificitalea</taxon>
    </lineage>
</organism>
<dbReference type="AlphaFoldDB" id="A0A291LYP8"/>
<evidence type="ECO:0000256" key="1">
    <source>
        <dbReference type="ARBA" id="ARBA00006538"/>
    </source>
</evidence>
<evidence type="ECO:0000259" key="3">
    <source>
        <dbReference type="Pfam" id="PF13622"/>
    </source>
</evidence>
<dbReference type="Proteomes" id="UP000219050">
    <property type="component" value="Chromosome"/>
</dbReference>
<dbReference type="GO" id="GO:0047617">
    <property type="term" value="F:fatty acyl-CoA hydrolase activity"/>
    <property type="evidence" value="ECO:0007669"/>
    <property type="project" value="InterPro"/>
</dbReference>
<reference evidence="5 6" key="1">
    <citation type="submission" date="2017-05" db="EMBL/GenBank/DDBJ databases">
        <title>Comparative genomic and metabolic analysis of manganese-oxidizing mechanisms in Celeribater manganoxidans DY25T: its adaption to the environment of polymetallic nodule.</title>
        <authorList>
            <person name="Wang X."/>
        </authorList>
    </citation>
    <scope>NUCLEOTIDE SEQUENCE [LARGE SCALE GENOMIC DNA]</scope>
    <source>
        <strain evidence="5 6">DY25</strain>
    </source>
</reference>
<dbReference type="Pfam" id="PF20789">
    <property type="entry name" value="4HBT_3C"/>
    <property type="match status" value="1"/>
</dbReference>
<accession>A0A291LYP8</accession>
<dbReference type="Pfam" id="PF13622">
    <property type="entry name" value="4HBT_3"/>
    <property type="match status" value="1"/>
</dbReference>
<dbReference type="RefSeq" id="WP_097373159.1">
    <property type="nucleotide sequence ID" value="NZ_CP021404.1"/>
</dbReference>
<dbReference type="PANTHER" id="PTHR11066">
    <property type="entry name" value="ACYL-COA THIOESTERASE"/>
    <property type="match status" value="1"/>
</dbReference>
<evidence type="ECO:0008006" key="7">
    <source>
        <dbReference type="Google" id="ProtNLM"/>
    </source>
</evidence>
<name>A0A291LYP8_9RHOB</name>